<dbReference type="EMBL" id="QEFC01000066">
    <property type="protein sequence ID" value="KAE9466997.1"/>
    <property type="molecule type" value="Genomic_DNA"/>
</dbReference>
<dbReference type="PANTHER" id="PTHR11247">
    <property type="entry name" value="PALMITOYL-PROTEIN THIOESTERASE/DOLICHYLDIPHOSPHATASE 1"/>
    <property type="match status" value="1"/>
</dbReference>
<feature type="transmembrane region" description="Helical" evidence="2">
    <location>
        <begin position="207"/>
        <end position="225"/>
    </location>
</feature>
<feature type="transmembrane region" description="Helical" evidence="2">
    <location>
        <begin position="237"/>
        <end position="255"/>
    </location>
</feature>
<feature type="domain" description="Phosphatidic acid phosphatase type 2/haloperoxidase" evidence="3">
    <location>
        <begin position="143"/>
        <end position="252"/>
    </location>
</feature>
<dbReference type="SUPFAM" id="SSF48317">
    <property type="entry name" value="Acid phosphatase/Vanadium-dependent haloperoxidase"/>
    <property type="match status" value="1"/>
</dbReference>
<dbReference type="GO" id="GO:0006487">
    <property type="term" value="P:protein N-linked glycosylation"/>
    <property type="evidence" value="ECO:0007669"/>
    <property type="project" value="TreeGrafter"/>
</dbReference>
<dbReference type="PANTHER" id="PTHR11247:SF40">
    <property type="entry name" value="LIPID PHOSPHATE PHOSPHATASE EPSILON 1, CHLOROPLASTIC"/>
    <property type="match status" value="1"/>
</dbReference>
<gene>
    <name evidence="4" type="ORF">C3L33_01091</name>
</gene>
<organism evidence="4 5">
    <name type="scientific">Rhododendron williamsianum</name>
    <dbReference type="NCBI Taxonomy" id="262921"/>
    <lineage>
        <taxon>Eukaryota</taxon>
        <taxon>Viridiplantae</taxon>
        <taxon>Streptophyta</taxon>
        <taxon>Embryophyta</taxon>
        <taxon>Tracheophyta</taxon>
        <taxon>Spermatophyta</taxon>
        <taxon>Magnoliopsida</taxon>
        <taxon>eudicotyledons</taxon>
        <taxon>Gunneridae</taxon>
        <taxon>Pentapetalae</taxon>
        <taxon>asterids</taxon>
        <taxon>Ericales</taxon>
        <taxon>Ericaceae</taxon>
        <taxon>Ericoideae</taxon>
        <taxon>Rhodoreae</taxon>
        <taxon>Rhododendron</taxon>
    </lineage>
</organism>
<evidence type="ECO:0000256" key="1">
    <source>
        <dbReference type="ARBA" id="ARBA00022801"/>
    </source>
</evidence>
<dbReference type="GO" id="GO:0008610">
    <property type="term" value="P:lipid biosynthetic process"/>
    <property type="evidence" value="ECO:0007669"/>
    <property type="project" value="TreeGrafter"/>
</dbReference>
<dbReference type="GO" id="GO:0005789">
    <property type="term" value="C:endoplasmic reticulum membrane"/>
    <property type="evidence" value="ECO:0007669"/>
    <property type="project" value="TreeGrafter"/>
</dbReference>
<dbReference type="AlphaFoldDB" id="A0A6A4MN82"/>
<evidence type="ECO:0000313" key="4">
    <source>
        <dbReference type="EMBL" id="KAE9466997.1"/>
    </source>
</evidence>
<protein>
    <recommendedName>
        <fullName evidence="3">Phosphatidic acid phosphatase type 2/haloperoxidase domain-containing protein</fullName>
    </recommendedName>
</protein>
<feature type="non-terminal residue" evidence="4">
    <location>
        <position position="1"/>
    </location>
</feature>
<accession>A0A6A4MN82</accession>
<dbReference type="OrthoDB" id="302705at2759"/>
<keyword evidence="2" id="KW-0812">Transmembrane</keyword>
<dbReference type="InterPro" id="IPR036938">
    <property type="entry name" value="PAP2/HPO_sf"/>
</dbReference>
<keyword evidence="2" id="KW-1133">Transmembrane helix</keyword>
<keyword evidence="1" id="KW-0378">Hydrolase</keyword>
<keyword evidence="5" id="KW-1185">Reference proteome</keyword>
<evidence type="ECO:0000313" key="5">
    <source>
        <dbReference type="Proteomes" id="UP000428333"/>
    </source>
</evidence>
<evidence type="ECO:0000259" key="3">
    <source>
        <dbReference type="SMART" id="SM00014"/>
    </source>
</evidence>
<dbReference type="Gene3D" id="1.20.144.10">
    <property type="entry name" value="Phosphatidic acid phosphatase type 2/haloperoxidase"/>
    <property type="match status" value="1"/>
</dbReference>
<feature type="transmembrane region" description="Helical" evidence="2">
    <location>
        <begin position="115"/>
        <end position="137"/>
    </location>
</feature>
<dbReference type="Proteomes" id="UP000428333">
    <property type="component" value="Linkage Group LG01"/>
</dbReference>
<reference evidence="4 5" key="1">
    <citation type="journal article" date="2019" name="Genome Biol. Evol.">
        <title>The Rhododendron genome and chromosomal organization provide insight into shared whole-genome duplications across the heath family (Ericaceae).</title>
        <authorList>
            <person name="Soza V.L."/>
            <person name="Lindsley D."/>
            <person name="Waalkes A."/>
            <person name="Ramage E."/>
            <person name="Patwardhan R.P."/>
            <person name="Burton J.N."/>
            <person name="Adey A."/>
            <person name="Kumar A."/>
            <person name="Qiu R."/>
            <person name="Shendure J."/>
            <person name="Hall B."/>
        </authorList>
    </citation>
    <scope>NUCLEOTIDE SEQUENCE [LARGE SCALE GENOMIC DNA]</scope>
    <source>
        <strain evidence="4">RSF 1966-606</strain>
    </source>
</reference>
<comment type="caution">
    <text evidence="4">The sequence shown here is derived from an EMBL/GenBank/DDBJ whole genome shotgun (WGS) entry which is preliminary data.</text>
</comment>
<dbReference type="InterPro" id="IPR000326">
    <property type="entry name" value="PAP2/HPO"/>
</dbReference>
<dbReference type="GO" id="GO:0047874">
    <property type="term" value="F:dolichyldiphosphatase activity"/>
    <property type="evidence" value="ECO:0007669"/>
    <property type="project" value="TreeGrafter"/>
</dbReference>
<feature type="transmembrane region" description="Helical" evidence="2">
    <location>
        <begin position="267"/>
        <end position="289"/>
    </location>
</feature>
<name>A0A6A4MN82_9ERIC</name>
<dbReference type="Pfam" id="PF01569">
    <property type="entry name" value="PAP2"/>
    <property type="match status" value="1"/>
</dbReference>
<sequence>MPAPTTILFRPTSTSTITTTGYSSTTHAFLPKLNSPKTVSSLQFPSSKFVSQYKRGWSPNTMSGSTPTCALGDNSIGDEAAAAAAFEHESLINEFRPNSTAEGLEATLNRLVGNWVFLFFFLSKWLVAALFGAVLICRHDAEALWAAIGSVLNTGLSTVLKRVLNQERPVSNLRSDPGMPSSHAQSIFFTVIFVVVSMLQWLGANGLAITLSGLALAFGSYLSWLRVSQHLHTISQVVVGAVLGSAFSILWFWSWDAIVLKAFISYLWVRIVIVLGATIFCVGFLIHVVQHWFVDQ</sequence>
<proteinExistence type="predicted"/>
<dbReference type="SMART" id="SM00014">
    <property type="entry name" value="acidPPc"/>
    <property type="match status" value="1"/>
</dbReference>
<keyword evidence="2" id="KW-0472">Membrane</keyword>
<evidence type="ECO:0000256" key="2">
    <source>
        <dbReference type="SAM" id="Phobius"/>
    </source>
</evidence>